<dbReference type="Pfam" id="PF16870">
    <property type="entry name" value="OxoGdeHyase_C"/>
    <property type="match status" value="1"/>
</dbReference>
<evidence type="ECO:0000256" key="4">
    <source>
        <dbReference type="ARBA" id="ARBA00023052"/>
    </source>
</evidence>
<keyword evidence="4" id="KW-0786">Thiamine pyrophosphate</keyword>
<dbReference type="SUPFAM" id="SSF52518">
    <property type="entry name" value="Thiamin diphosphate-binding fold (THDP-binding)"/>
    <property type="match status" value="1"/>
</dbReference>
<evidence type="ECO:0000256" key="1">
    <source>
        <dbReference type="ARBA" id="ARBA00001964"/>
    </source>
</evidence>
<sequence>MYKRIEDVPPILQQYQQKLLRERVIADADVAVESEKYERILKEGFEGKAKMEASIATWLDSPWAGFFAGKDPLTMPVTAVSESVLLHIANEFSRIPDGFNANRALQRTLRERATKISNRLADWAIGEALAFGSLLLEGVHVRLSGQDVERGTFSHRHHVLHDQEVDNKLYIPLNQLSEKQAPYTVCNSSLSEFGVLGFELGYSLTNPNALVCWEAQFGDFANGAQCIIDQFLSSGQAKWMRQSALVLLLPHGYEGMGPEHSSARLERFLQMCNDDQDYFPPLVSTFAIQQLNDCNWIVANCTTPASLFHVLRRHVLLPFRKPLVLMTPKSLLRHPDACSPLEDFTDGSQFERVIEESGAPADAPERVRRHILCSGKVYYDLAKERHERGLDAEIAISRIEQARVEIACRPIGVDRVSLTANYDLPSR</sequence>
<evidence type="ECO:0000313" key="7">
    <source>
        <dbReference type="RefSeq" id="XP_014671833.1"/>
    </source>
</evidence>
<feature type="domain" description="Transketolase-like pyrimidine-binding" evidence="5">
    <location>
        <begin position="121"/>
        <end position="334"/>
    </location>
</feature>
<dbReference type="PANTHER" id="PTHR23152:SF4">
    <property type="entry name" value="2-OXOADIPATE DEHYDROGENASE COMPLEX COMPONENT E1"/>
    <property type="match status" value="1"/>
</dbReference>
<protein>
    <submittedName>
        <fullName evidence="7">2-oxoglutarate dehydrogenase, mitochondrial-like</fullName>
    </submittedName>
</protein>
<evidence type="ECO:0000313" key="6">
    <source>
        <dbReference type="Proteomes" id="UP000695022"/>
    </source>
</evidence>
<dbReference type="InterPro" id="IPR029061">
    <property type="entry name" value="THDP-binding"/>
</dbReference>
<gene>
    <name evidence="7" type="primary">LOC106812462</name>
</gene>
<dbReference type="PANTHER" id="PTHR23152">
    <property type="entry name" value="2-OXOGLUTARATE DEHYDROGENASE"/>
    <property type="match status" value="1"/>
</dbReference>
<reference evidence="7" key="1">
    <citation type="submission" date="2025-08" db="UniProtKB">
        <authorList>
            <consortium name="RefSeq"/>
        </authorList>
    </citation>
    <scope>IDENTIFICATION</scope>
</reference>
<proteinExistence type="inferred from homology"/>
<dbReference type="InterPro" id="IPR005475">
    <property type="entry name" value="Transketolase-like_Pyr-bd"/>
</dbReference>
<evidence type="ECO:0000256" key="2">
    <source>
        <dbReference type="ARBA" id="ARBA00006936"/>
    </source>
</evidence>
<dbReference type="Pfam" id="PF02779">
    <property type="entry name" value="Transket_pyr"/>
    <property type="match status" value="1"/>
</dbReference>
<dbReference type="Gene3D" id="3.40.50.11610">
    <property type="entry name" value="Multifunctional 2-oxoglutarate metabolism enzyme, C-terminal domain"/>
    <property type="match status" value="1"/>
</dbReference>
<evidence type="ECO:0000256" key="3">
    <source>
        <dbReference type="ARBA" id="ARBA00023002"/>
    </source>
</evidence>
<accession>A0ABM1EI12</accession>
<comment type="cofactor">
    <cofactor evidence="1">
        <name>thiamine diphosphate</name>
        <dbReference type="ChEBI" id="CHEBI:58937"/>
    </cofactor>
</comment>
<name>A0ABM1EI12_PRICU</name>
<dbReference type="Gene3D" id="3.40.50.12470">
    <property type="match status" value="1"/>
</dbReference>
<evidence type="ECO:0000259" key="5">
    <source>
        <dbReference type="SMART" id="SM00861"/>
    </source>
</evidence>
<dbReference type="InterPro" id="IPR031717">
    <property type="entry name" value="ODO-1/KGD_C"/>
</dbReference>
<organism evidence="6 7">
    <name type="scientific">Priapulus caudatus</name>
    <name type="common">Priapulid worm</name>
    <dbReference type="NCBI Taxonomy" id="37621"/>
    <lineage>
        <taxon>Eukaryota</taxon>
        <taxon>Metazoa</taxon>
        <taxon>Ecdysozoa</taxon>
        <taxon>Scalidophora</taxon>
        <taxon>Priapulida</taxon>
        <taxon>Priapulimorpha</taxon>
        <taxon>Priapulimorphida</taxon>
        <taxon>Priapulidae</taxon>
        <taxon>Priapulus</taxon>
    </lineage>
</organism>
<comment type="similarity">
    <text evidence="2">Belongs to the alpha-ketoglutarate dehydrogenase family.</text>
</comment>
<dbReference type="Proteomes" id="UP000695022">
    <property type="component" value="Unplaced"/>
</dbReference>
<dbReference type="RefSeq" id="XP_014671833.1">
    <property type="nucleotide sequence ID" value="XM_014816347.1"/>
</dbReference>
<keyword evidence="6" id="KW-1185">Reference proteome</keyword>
<dbReference type="InterPro" id="IPR011603">
    <property type="entry name" value="2oxoglutarate_DH_E1"/>
</dbReference>
<dbReference type="SMART" id="SM00861">
    <property type="entry name" value="Transket_pyr"/>
    <property type="match status" value="1"/>
</dbReference>
<dbReference type="InterPro" id="IPR042179">
    <property type="entry name" value="KGD_C_sf"/>
</dbReference>
<keyword evidence="3" id="KW-0560">Oxidoreductase</keyword>
<dbReference type="GeneID" id="106812462"/>